<dbReference type="InterPro" id="IPR039551">
    <property type="entry name" value="Cho/carn_acyl_trans"/>
</dbReference>
<dbReference type="PROSITE" id="PS00440">
    <property type="entry name" value="ACYLTRANSF_C_2"/>
    <property type="match status" value="1"/>
</dbReference>
<keyword evidence="6 16" id="KW-0808">Transferase</keyword>
<dbReference type="Pfam" id="PF16484">
    <property type="entry name" value="CPT_N"/>
    <property type="match status" value="1"/>
</dbReference>
<keyword evidence="5" id="KW-0813">Transport</keyword>
<evidence type="ECO:0000256" key="4">
    <source>
        <dbReference type="ARBA" id="ARBA00013243"/>
    </source>
</evidence>
<evidence type="ECO:0000256" key="7">
    <source>
        <dbReference type="ARBA" id="ARBA00022692"/>
    </source>
</evidence>
<keyword evidence="10" id="KW-0443">Lipid metabolism</keyword>
<feature type="domain" description="Choline/carnitine acyltransferase" evidence="18">
    <location>
        <begin position="672"/>
        <end position="713"/>
    </location>
</feature>
<evidence type="ECO:0000256" key="12">
    <source>
        <dbReference type="ARBA" id="ARBA00023136"/>
    </source>
</evidence>
<evidence type="ECO:0000256" key="2">
    <source>
        <dbReference type="ARBA" id="ARBA00005005"/>
    </source>
</evidence>
<feature type="domain" description="Carnitine O-palmitoyltransferase N-terminal" evidence="19">
    <location>
        <begin position="1"/>
        <end position="47"/>
    </location>
</feature>
<comment type="catalytic activity">
    <reaction evidence="14">
        <text>(R)-carnitine + hexadecanoyl-CoA = O-hexadecanoyl-(R)-carnitine + CoA</text>
        <dbReference type="Rhea" id="RHEA:12661"/>
        <dbReference type="ChEBI" id="CHEBI:16347"/>
        <dbReference type="ChEBI" id="CHEBI:17490"/>
        <dbReference type="ChEBI" id="CHEBI:57287"/>
        <dbReference type="ChEBI" id="CHEBI:57379"/>
        <dbReference type="EC" id="2.3.1.21"/>
    </reaction>
    <physiologicalReaction direction="left-to-right" evidence="14">
        <dbReference type="Rhea" id="RHEA:12662"/>
    </physiologicalReaction>
</comment>
<feature type="domain" description="Choline/carnitine acyltransferase" evidence="18">
    <location>
        <begin position="175"/>
        <end position="668"/>
    </location>
</feature>
<feature type="active site" description="Proton acceptor" evidence="15">
    <location>
        <position position="473"/>
    </location>
</feature>
<feature type="transmembrane region" description="Helical" evidence="17">
    <location>
        <begin position="105"/>
        <end position="127"/>
    </location>
</feature>
<keyword evidence="13 16" id="KW-0012">Acyltransferase</keyword>
<keyword evidence="9 17" id="KW-1133">Transmembrane helix</keyword>
<dbReference type="Gene3D" id="3.30.559.70">
    <property type="entry name" value="Choline/Carnitine o-acyltransferase, domain 2"/>
    <property type="match status" value="1"/>
</dbReference>
<evidence type="ECO:0000256" key="3">
    <source>
        <dbReference type="ARBA" id="ARBA00005232"/>
    </source>
</evidence>
<dbReference type="PROSITE" id="PS00439">
    <property type="entry name" value="ACYLTRANSF_C_1"/>
    <property type="match status" value="1"/>
</dbReference>
<dbReference type="GO" id="GO:0006635">
    <property type="term" value="P:fatty acid beta-oxidation"/>
    <property type="evidence" value="ECO:0007669"/>
    <property type="project" value="UniProtKB-UniPathway"/>
</dbReference>
<evidence type="ECO:0000256" key="6">
    <source>
        <dbReference type="ARBA" id="ARBA00022679"/>
    </source>
</evidence>
<protein>
    <recommendedName>
        <fullName evidence="4">carnitine O-palmitoyltransferase</fullName>
        <ecNumber evidence="4">2.3.1.21</ecNumber>
    </recommendedName>
</protein>
<organism evidence="20 21">
    <name type="scientific">Sinocyclocheilus anshuiensis</name>
    <dbReference type="NCBI Taxonomy" id="1608454"/>
    <lineage>
        <taxon>Eukaryota</taxon>
        <taxon>Metazoa</taxon>
        <taxon>Chordata</taxon>
        <taxon>Craniata</taxon>
        <taxon>Vertebrata</taxon>
        <taxon>Euteleostomi</taxon>
        <taxon>Actinopterygii</taxon>
        <taxon>Neopterygii</taxon>
        <taxon>Teleostei</taxon>
        <taxon>Ostariophysi</taxon>
        <taxon>Cypriniformes</taxon>
        <taxon>Cyprinidae</taxon>
        <taxon>Cyprininae</taxon>
        <taxon>Sinocyclocheilus</taxon>
    </lineage>
</organism>
<dbReference type="GO" id="GO:0009437">
    <property type="term" value="P:carnitine metabolic process"/>
    <property type="evidence" value="ECO:0007669"/>
    <property type="project" value="TreeGrafter"/>
</dbReference>
<evidence type="ECO:0000256" key="13">
    <source>
        <dbReference type="ARBA" id="ARBA00023315"/>
    </source>
</evidence>
<evidence type="ECO:0000256" key="9">
    <source>
        <dbReference type="ARBA" id="ARBA00022989"/>
    </source>
</evidence>
<dbReference type="EC" id="2.3.1.21" evidence="4"/>
<evidence type="ECO:0000256" key="1">
    <source>
        <dbReference type="ARBA" id="ARBA00004374"/>
    </source>
</evidence>
<evidence type="ECO:0000256" key="17">
    <source>
        <dbReference type="SAM" id="Phobius"/>
    </source>
</evidence>
<keyword evidence="12 17" id="KW-0472">Membrane</keyword>
<dbReference type="PANTHER" id="PTHR22589">
    <property type="entry name" value="CARNITINE O-ACYLTRANSFERASE"/>
    <property type="match status" value="1"/>
</dbReference>
<dbReference type="InterPro" id="IPR023213">
    <property type="entry name" value="CAT-like_dom_sf"/>
</dbReference>
<evidence type="ECO:0000256" key="10">
    <source>
        <dbReference type="ARBA" id="ARBA00023098"/>
    </source>
</evidence>
<dbReference type="Ensembl" id="ENSSANT00000086231.1">
    <property type="protein sequence ID" value="ENSSANP00000081142.1"/>
    <property type="gene ID" value="ENSSANG00000038903.1"/>
</dbReference>
<keyword evidence="11" id="KW-0496">Mitochondrion</keyword>
<dbReference type="GO" id="GO:0005741">
    <property type="term" value="C:mitochondrial outer membrane"/>
    <property type="evidence" value="ECO:0007669"/>
    <property type="project" value="UniProtKB-SubCell"/>
</dbReference>
<evidence type="ECO:0000259" key="19">
    <source>
        <dbReference type="Pfam" id="PF16484"/>
    </source>
</evidence>
<keyword evidence="7 17" id="KW-0812">Transmembrane</keyword>
<keyword evidence="8" id="KW-0276">Fatty acid metabolism</keyword>
<evidence type="ECO:0000256" key="5">
    <source>
        <dbReference type="ARBA" id="ARBA00022448"/>
    </source>
</evidence>
<reference evidence="20" key="1">
    <citation type="submission" date="2025-08" db="UniProtKB">
        <authorList>
            <consortium name="Ensembl"/>
        </authorList>
    </citation>
    <scope>IDENTIFICATION</scope>
</reference>
<dbReference type="Gene3D" id="3.30.559.10">
    <property type="entry name" value="Chloramphenicol acetyltransferase-like domain"/>
    <property type="match status" value="2"/>
</dbReference>
<comment type="pathway">
    <text evidence="2">Lipid metabolism; fatty acid beta-oxidation.</text>
</comment>
<evidence type="ECO:0000313" key="20">
    <source>
        <dbReference type="Ensembl" id="ENSSANP00000081142.1"/>
    </source>
</evidence>
<evidence type="ECO:0000256" key="14">
    <source>
        <dbReference type="ARBA" id="ARBA00048480"/>
    </source>
</evidence>
<dbReference type="PANTHER" id="PTHR22589:SF55">
    <property type="entry name" value="CARNITINE O-PALMITOYLTRANSFERASE 1, BRAIN ISOFORM"/>
    <property type="match status" value="1"/>
</dbReference>
<comment type="similarity">
    <text evidence="3 16">Belongs to the carnitine/choline acetyltransferase family.</text>
</comment>
<sequence length="732" mass="83794">MAEAHQAVAFQFTVTPDGIDLHLCHEALRQIYLSGIHSWKKRFIRFKNGVMTGVYPGSPSGLLVVLVGYMSTTKYAKIDPSLGMFTKLSKHLPISKYVTEEGQRVVGGVLIGTGLWIAVTFVMRNVLKYLLSWHGWMFNRHGSLNLKTKIWLVLVKLFSGPKPMLYSFQSSLPRLPVPPVKDTVRRYLESARPLMDDEQYKRMEGLAKDFEKNLGPRLQWYLKLKSWWASNYVSDWWEEYIYLRGRGPIMVNSNYYAMDFLYVIPTTRQAARAGNSIHAIMMYRRKLDRAQIKPLMVLNTIPMCSSQYERMFNTSRVPGVETDVLQHMNESKHIAVYHKGLFYKVWMFYDGRLLLPREIEQQFERILADKSEPQPGEELLAALTAGDRVPWAKARSQFFSRGKNKQSLDAVEKAAFFVSLDDTEQRYDPENPVQSLDSYGKSLLHGKCHDRWFDKSFNLIVFKNGTMGLNAEHSWADAPVVSHLWEHVLSSDPVRLGYTEDGHCKGNPHPNLLGPQRLQWDIPEECQAVISSSLKVAKALADDVDMHIIPFNDFGKGLIKKCKTSPDGFIQIALQLAHFRDKGKFCLTYEASMTRLFREGRTETVRSCTTQTCDFVRAMMNDKATLKLLKVAAEKHQDLYRLAMTGDGIDRHLFCLYLVSKYLGEDSAFLKEVADDGYGVSYIILGEDLINFHISSKHSSPETDSHRFGSNIRKAMLDILDLFQLDNKANNK</sequence>
<evidence type="ECO:0000256" key="15">
    <source>
        <dbReference type="PIRSR" id="PIRSR600542-1"/>
    </source>
</evidence>
<gene>
    <name evidence="20" type="primary">LOC107675280</name>
</gene>
<dbReference type="Proteomes" id="UP000472260">
    <property type="component" value="Unassembled WGS sequence"/>
</dbReference>
<evidence type="ECO:0000313" key="21">
    <source>
        <dbReference type="Proteomes" id="UP000472260"/>
    </source>
</evidence>
<dbReference type="Pfam" id="PF00755">
    <property type="entry name" value="Carn_acyltransf"/>
    <property type="match status" value="2"/>
</dbReference>
<dbReference type="SUPFAM" id="SSF52777">
    <property type="entry name" value="CoA-dependent acyltransferases"/>
    <property type="match status" value="2"/>
</dbReference>
<comment type="subcellular location">
    <subcellularLocation>
        <location evidence="1">Mitochondrion outer membrane</location>
        <topology evidence="1">Multi-pass membrane protein</topology>
    </subcellularLocation>
</comment>
<dbReference type="FunFam" id="3.30.559.70:FF:000001">
    <property type="entry name" value="Carnitine O-palmitoyltransferase 1, liver isoform"/>
    <property type="match status" value="1"/>
</dbReference>
<evidence type="ECO:0000259" key="18">
    <source>
        <dbReference type="Pfam" id="PF00755"/>
    </source>
</evidence>
<evidence type="ECO:0000256" key="11">
    <source>
        <dbReference type="ARBA" id="ARBA00023128"/>
    </source>
</evidence>
<dbReference type="InterPro" id="IPR000542">
    <property type="entry name" value="Carn_acyl_trans"/>
</dbReference>
<evidence type="ECO:0000256" key="16">
    <source>
        <dbReference type="RuleBase" id="RU003801"/>
    </source>
</evidence>
<keyword evidence="21" id="KW-1185">Reference proteome</keyword>
<evidence type="ECO:0000256" key="8">
    <source>
        <dbReference type="ARBA" id="ARBA00022832"/>
    </source>
</evidence>
<dbReference type="AlphaFoldDB" id="A0A671RDA5"/>
<dbReference type="UniPathway" id="UPA00659"/>
<reference evidence="20" key="2">
    <citation type="submission" date="2025-09" db="UniProtKB">
        <authorList>
            <consortium name="Ensembl"/>
        </authorList>
    </citation>
    <scope>IDENTIFICATION</scope>
</reference>
<name>A0A671RDA5_9TELE</name>
<dbReference type="Gene3D" id="6.10.250.1760">
    <property type="match status" value="1"/>
</dbReference>
<proteinExistence type="inferred from homology"/>
<dbReference type="InterPro" id="IPR032476">
    <property type="entry name" value="CPT_N"/>
</dbReference>
<accession>A0A671RDA5</accession>
<feature type="transmembrane region" description="Helical" evidence="17">
    <location>
        <begin position="50"/>
        <end position="70"/>
    </location>
</feature>
<dbReference type="GO" id="GO:0004095">
    <property type="term" value="F:carnitine O-palmitoyltransferase activity"/>
    <property type="evidence" value="ECO:0007669"/>
    <property type="project" value="UniProtKB-EC"/>
</dbReference>
<dbReference type="InterPro" id="IPR042231">
    <property type="entry name" value="Cho/carn_acyl_trans_2"/>
</dbReference>